<feature type="region of interest" description="Disordered" evidence="1">
    <location>
        <begin position="1"/>
        <end position="30"/>
    </location>
</feature>
<keyword evidence="2" id="KW-0812">Transmembrane</keyword>
<gene>
    <name evidence="3" type="ORF">pkur_cds_804</name>
</gene>
<evidence type="ECO:0000313" key="4">
    <source>
        <dbReference type="Proteomes" id="UP001185135"/>
    </source>
</evidence>
<sequence>MAHKQQQHKEQKGLARAKATLKAPRQSSRDAFGRARRWRAPCMWAAVFVVLGVALGAWACALDAWNTPTARALIDDARHCLAPGGTPAEARLWSAAARCDSAAVLRLVAGGASVHREQGHGRGTPLHAAAAASAWARGDCIDTAATLVRAGADPFARDAVTGRAAIDVALACDRLDPSCAFQCRRRNPPLGLFLQSAADGRRARALAAVH</sequence>
<dbReference type="Proteomes" id="UP001185135">
    <property type="component" value="Segment"/>
</dbReference>
<dbReference type="EMBL" id="ON887157">
    <property type="protein sequence ID" value="WBR14978.1"/>
    <property type="molecule type" value="Genomic_DNA"/>
</dbReference>
<evidence type="ECO:0000256" key="1">
    <source>
        <dbReference type="SAM" id="MobiDB-lite"/>
    </source>
</evidence>
<organism evidence="3 4">
    <name type="scientific">Pandoravirus kuranda</name>
    <dbReference type="NCBI Taxonomy" id="3019033"/>
    <lineage>
        <taxon>Viruses</taxon>
        <taxon>Pandoravirus</taxon>
    </lineage>
</organism>
<proteinExistence type="predicted"/>
<evidence type="ECO:0000256" key="2">
    <source>
        <dbReference type="SAM" id="Phobius"/>
    </source>
</evidence>
<dbReference type="Pfam" id="PF00023">
    <property type="entry name" value="Ank"/>
    <property type="match status" value="1"/>
</dbReference>
<evidence type="ECO:0000313" key="3">
    <source>
        <dbReference type="EMBL" id="WBR14978.1"/>
    </source>
</evidence>
<dbReference type="InterPro" id="IPR036770">
    <property type="entry name" value="Ankyrin_rpt-contain_sf"/>
</dbReference>
<name>A0AA95EFD2_9VIRU</name>
<protein>
    <submittedName>
        <fullName evidence="3">Ankyrin repeat protein</fullName>
    </submittedName>
</protein>
<dbReference type="SUPFAM" id="SSF48403">
    <property type="entry name" value="Ankyrin repeat"/>
    <property type="match status" value="1"/>
</dbReference>
<dbReference type="InterPro" id="IPR002110">
    <property type="entry name" value="Ankyrin_rpt"/>
</dbReference>
<dbReference type="Gene3D" id="1.25.40.20">
    <property type="entry name" value="Ankyrin repeat-containing domain"/>
    <property type="match status" value="1"/>
</dbReference>
<feature type="transmembrane region" description="Helical" evidence="2">
    <location>
        <begin position="42"/>
        <end position="65"/>
    </location>
</feature>
<keyword evidence="2" id="KW-0472">Membrane</keyword>
<keyword evidence="2" id="KW-1133">Transmembrane helix</keyword>
<accession>A0AA95EFD2</accession>
<reference evidence="3" key="1">
    <citation type="submission" date="2022-06" db="EMBL/GenBank/DDBJ databases">
        <authorList>
            <person name="Legendre M."/>
            <person name="Claverie J.-M."/>
            <person name="Alempic J.-M."/>
            <person name="Abergel C."/>
        </authorList>
    </citation>
    <scope>NUCLEOTIDE SEQUENCE</scope>
    <source>
        <strain evidence="3">Kuranda</strain>
    </source>
</reference>